<dbReference type="GeneID" id="83630343"/>
<dbReference type="PANTHER" id="PTHR43244:SF1">
    <property type="entry name" value="5,10-METHYLENETETRAHYDROMETHANOPTERIN REDUCTASE"/>
    <property type="match status" value="1"/>
</dbReference>
<dbReference type="PANTHER" id="PTHR43244">
    <property type="match status" value="1"/>
</dbReference>
<feature type="domain" description="Luciferase-like" evidence="2">
    <location>
        <begin position="1"/>
        <end position="305"/>
    </location>
</feature>
<keyword evidence="4" id="KW-0503">Monooxygenase</keyword>
<dbReference type="EMBL" id="BRZI01000020">
    <property type="protein sequence ID" value="GLD31037.1"/>
    <property type="molecule type" value="Genomic_DNA"/>
</dbReference>
<comment type="caution">
    <text evidence="4">The sequence shown here is derived from an EMBL/GenBank/DDBJ whole genome shotgun (WGS) entry which is preliminary data.</text>
</comment>
<dbReference type="InterPro" id="IPR011251">
    <property type="entry name" value="Luciferase-like_dom"/>
</dbReference>
<evidence type="ECO:0000313" key="5">
    <source>
        <dbReference type="Proteomes" id="UP001064782"/>
    </source>
</evidence>
<dbReference type="RefSeq" id="WP_238305082.1">
    <property type="nucleotide sequence ID" value="NZ_BRXE01000063.1"/>
</dbReference>
<dbReference type="InterPro" id="IPR050564">
    <property type="entry name" value="F420-G6PD/mer"/>
</dbReference>
<dbReference type="GO" id="GO:0016705">
    <property type="term" value="F:oxidoreductase activity, acting on paired donors, with incorporation or reduction of molecular oxygen"/>
    <property type="evidence" value="ECO:0007669"/>
    <property type="project" value="InterPro"/>
</dbReference>
<dbReference type="Proteomes" id="UP001064782">
    <property type="component" value="Unassembled WGS sequence"/>
</dbReference>
<accession>A0A9P3UZY5</accession>
<evidence type="ECO:0000313" key="4">
    <source>
        <dbReference type="EMBL" id="GLD31037.1"/>
    </source>
</evidence>
<dbReference type="SUPFAM" id="SSF51679">
    <property type="entry name" value="Bacterial luciferase-like"/>
    <property type="match status" value="1"/>
</dbReference>
<name>A0A9P3UZY5_9MYCO</name>
<dbReference type="Pfam" id="PF00296">
    <property type="entry name" value="Bac_luciferase"/>
    <property type="match status" value="1"/>
</dbReference>
<dbReference type="GO" id="GO:0004497">
    <property type="term" value="F:monooxygenase activity"/>
    <property type="evidence" value="ECO:0007669"/>
    <property type="project" value="UniProtKB-KW"/>
</dbReference>
<gene>
    <name evidence="4" type="ORF">Mkiyose1413_29200</name>
    <name evidence="3" type="ORF">SRL2020028_41160</name>
</gene>
<sequence>MKLGVTLPSRVGSMANVSALAGLADAAGFDAQWSYEVFRNPLLVTAAAAMSTRVSRVGTGIVAALSRSPFDLANSAADLDDLSGGRMMLGIGTGAPEALRAFHSTHGESPIPRMREYLDVLRRSWEYLATGTAQPFEGEHFSFRPPPINPWGAREMVRAQIPVYLAAMRPHMLRLCGSRADGWIGYFYTPELLDSHVRPHLAQGAAKAGRGDVDIEVCVEMVCSISPDRELAMMRARRQVGFYAVHPITDSLLTQYGLIDDVWELRKRFRAQGVDAFAHTSDRLVETLSVTGTPDEARQKLAAYRGHVDLMMLHTPYVPPLTVDDATDAFSNIVTTFAPGRVDGAC</sequence>
<protein>
    <submittedName>
        <fullName evidence="4">FMN-dependent monooxygenase</fullName>
    </submittedName>
</protein>
<dbReference type="AlphaFoldDB" id="A0A9P3UZY5"/>
<dbReference type="InterPro" id="IPR036661">
    <property type="entry name" value="Luciferase-like_sf"/>
</dbReference>
<dbReference type="EMBL" id="BRXE01000063">
    <property type="protein sequence ID" value="GLB84860.1"/>
    <property type="molecule type" value="Genomic_DNA"/>
</dbReference>
<organism evidence="4 5">
    <name type="scientific">Mycobacterium kiyosense</name>
    <dbReference type="NCBI Taxonomy" id="2871094"/>
    <lineage>
        <taxon>Bacteria</taxon>
        <taxon>Bacillati</taxon>
        <taxon>Actinomycetota</taxon>
        <taxon>Actinomycetes</taxon>
        <taxon>Mycobacteriales</taxon>
        <taxon>Mycobacteriaceae</taxon>
        <taxon>Mycobacterium</taxon>
    </lineage>
</organism>
<proteinExistence type="predicted"/>
<dbReference type="Proteomes" id="UP001165663">
    <property type="component" value="Unassembled WGS sequence"/>
</dbReference>
<evidence type="ECO:0000256" key="1">
    <source>
        <dbReference type="ARBA" id="ARBA00023002"/>
    </source>
</evidence>
<reference evidence="4" key="1">
    <citation type="submission" date="2022-08" db="EMBL/GenBank/DDBJ databases">
        <title>Mycobacterium kiyosense sp. nov., scotochromogenic slow-glowing species isolated from respiratory specimens.</title>
        <authorList>
            <person name="Fukano H."/>
            <person name="Kazumi Y."/>
            <person name="Sakagami N."/>
            <person name="Ato M."/>
            <person name="Mitarai S."/>
            <person name="Hoshino Y."/>
        </authorList>
    </citation>
    <scope>NUCLEOTIDE SEQUENCE</scope>
    <source>
        <strain evidence="4">1413</strain>
        <strain evidence="3">SRL2020-028</strain>
    </source>
</reference>
<keyword evidence="1" id="KW-0560">Oxidoreductase</keyword>
<evidence type="ECO:0000259" key="2">
    <source>
        <dbReference type="Pfam" id="PF00296"/>
    </source>
</evidence>
<dbReference type="Gene3D" id="3.20.20.30">
    <property type="entry name" value="Luciferase-like domain"/>
    <property type="match status" value="1"/>
</dbReference>
<keyword evidence="5" id="KW-1185">Reference proteome</keyword>
<evidence type="ECO:0000313" key="3">
    <source>
        <dbReference type="EMBL" id="GLB84860.1"/>
    </source>
</evidence>
<dbReference type="CDD" id="cd01097">
    <property type="entry name" value="Tetrahydromethanopterin_reductase"/>
    <property type="match status" value="1"/>
</dbReference>